<name>A0A939G3R7_9BACT</name>
<keyword evidence="3" id="KW-1185">Reference proteome</keyword>
<gene>
    <name evidence="2" type="ORF">J2I48_00505</name>
</gene>
<dbReference type="EMBL" id="JAFMYU010000001">
    <property type="protein sequence ID" value="MBO0929451.1"/>
    <property type="molecule type" value="Genomic_DNA"/>
</dbReference>
<evidence type="ECO:0000313" key="3">
    <source>
        <dbReference type="Proteomes" id="UP000664795"/>
    </source>
</evidence>
<accession>A0A939G3R7</accession>
<evidence type="ECO:0000313" key="2">
    <source>
        <dbReference type="EMBL" id="MBO0929451.1"/>
    </source>
</evidence>
<protein>
    <submittedName>
        <fullName evidence="2">Uncharacterized protein</fullName>
    </submittedName>
</protein>
<organism evidence="2 3">
    <name type="scientific">Fibrella aquatilis</name>
    <dbReference type="NCBI Taxonomy" id="2817059"/>
    <lineage>
        <taxon>Bacteria</taxon>
        <taxon>Pseudomonadati</taxon>
        <taxon>Bacteroidota</taxon>
        <taxon>Cytophagia</taxon>
        <taxon>Cytophagales</taxon>
        <taxon>Spirosomataceae</taxon>
        <taxon>Fibrella</taxon>
    </lineage>
</organism>
<evidence type="ECO:0000256" key="1">
    <source>
        <dbReference type="SAM" id="MobiDB-lite"/>
    </source>
</evidence>
<sequence>MADTDKSLGEKLMGFFIKEDSSAPQGNSGGAAPAAGQGQSAPASQPVSSYTPPTGGSVAAGPGSIDTKFVDHFAAVLGKANLPGPDYFEFREILRNLSSLGLPEDKQFQAAWASFKAMAGTADPQTLSTAANQYLAALTADRESFLKSVESAIQDRVGGLQAEQKKLQADNEAIGKQIAELQQRLGKNNDRLAQIGGEVVEQSTKINQNRANFEATYTNFTEQIKADVSKIGSYLK</sequence>
<dbReference type="Proteomes" id="UP000664795">
    <property type="component" value="Unassembled WGS sequence"/>
</dbReference>
<dbReference type="RefSeq" id="WP_207333422.1">
    <property type="nucleotide sequence ID" value="NZ_JAFMYU010000001.1"/>
</dbReference>
<reference evidence="2 3" key="1">
    <citation type="submission" date="2021-03" db="EMBL/GenBank/DDBJ databases">
        <title>Fibrella sp. HMF5036 genome sequencing and assembly.</title>
        <authorList>
            <person name="Kang H."/>
            <person name="Kim H."/>
            <person name="Bae S."/>
            <person name="Joh K."/>
        </authorList>
    </citation>
    <scope>NUCLEOTIDE SEQUENCE [LARGE SCALE GENOMIC DNA]</scope>
    <source>
        <strain evidence="2 3">HMF5036</strain>
    </source>
</reference>
<proteinExistence type="predicted"/>
<feature type="compositionally biased region" description="Low complexity" evidence="1">
    <location>
        <begin position="22"/>
        <end position="46"/>
    </location>
</feature>
<feature type="region of interest" description="Disordered" evidence="1">
    <location>
        <begin position="19"/>
        <end position="58"/>
    </location>
</feature>
<dbReference type="AlphaFoldDB" id="A0A939G3R7"/>
<comment type="caution">
    <text evidence="2">The sequence shown here is derived from an EMBL/GenBank/DDBJ whole genome shotgun (WGS) entry which is preliminary data.</text>
</comment>